<dbReference type="InterPro" id="IPR011990">
    <property type="entry name" value="TPR-like_helical_dom_sf"/>
</dbReference>
<protein>
    <submittedName>
        <fullName evidence="8">RagB/SusD family nutrient uptake outer membrane protein</fullName>
    </submittedName>
</protein>
<evidence type="ECO:0000256" key="3">
    <source>
        <dbReference type="ARBA" id="ARBA00022729"/>
    </source>
</evidence>
<dbReference type="Pfam" id="PF07980">
    <property type="entry name" value="SusD_RagB"/>
    <property type="match status" value="1"/>
</dbReference>
<dbReference type="Gene3D" id="1.25.40.390">
    <property type="match status" value="1"/>
</dbReference>
<evidence type="ECO:0000313" key="9">
    <source>
        <dbReference type="Proteomes" id="UP000291117"/>
    </source>
</evidence>
<dbReference type="Pfam" id="PF14322">
    <property type="entry name" value="SusD-like_3"/>
    <property type="match status" value="1"/>
</dbReference>
<comment type="caution">
    <text evidence="8">The sequence shown here is derived from an EMBL/GenBank/DDBJ whole genome shotgun (WGS) entry which is preliminary data.</text>
</comment>
<keyword evidence="9" id="KW-1185">Reference proteome</keyword>
<gene>
    <name evidence="8" type="ORF">EZ444_04335</name>
</gene>
<dbReference type="GO" id="GO:0009279">
    <property type="term" value="C:cell outer membrane"/>
    <property type="evidence" value="ECO:0007669"/>
    <property type="project" value="UniProtKB-SubCell"/>
</dbReference>
<dbReference type="InterPro" id="IPR012944">
    <property type="entry name" value="SusD_RagB_dom"/>
</dbReference>
<dbReference type="SUPFAM" id="SSF48452">
    <property type="entry name" value="TPR-like"/>
    <property type="match status" value="1"/>
</dbReference>
<evidence type="ECO:0000256" key="5">
    <source>
        <dbReference type="ARBA" id="ARBA00023237"/>
    </source>
</evidence>
<reference evidence="8 9" key="1">
    <citation type="submission" date="2019-02" db="EMBL/GenBank/DDBJ databases">
        <title>Pedobacter sp. RP-3-8 sp. nov., isolated from Arctic soil.</title>
        <authorList>
            <person name="Dahal R.H."/>
        </authorList>
    </citation>
    <scope>NUCLEOTIDE SEQUENCE [LARGE SCALE GENOMIC DNA]</scope>
    <source>
        <strain evidence="8 9">RP-3-8</strain>
    </source>
</reference>
<evidence type="ECO:0000256" key="1">
    <source>
        <dbReference type="ARBA" id="ARBA00004442"/>
    </source>
</evidence>
<evidence type="ECO:0000259" key="6">
    <source>
        <dbReference type="Pfam" id="PF07980"/>
    </source>
</evidence>
<evidence type="ECO:0000259" key="7">
    <source>
        <dbReference type="Pfam" id="PF14322"/>
    </source>
</evidence>
<dbReference type="Proteomes" id="UP000291117">
    <property type="component" value="Unassembled WGS sequence"/>
</dbReference>
<organism evidence="8 9">
    <name type="scientific">Pedobacter hiemivivus</name>
    <dbReference type="NCBI Taxonomy" id="2530454"/>
    <lineage>
        <taxon>Bacteria</taxon>
        <taxon>Pseudomonadati</taxon>
        <taxon>Bacteroidota</taxon>
        <taxon>Sphingobacteriia</taxon>
        <taxon>Sphingobacteriales</taxon>
        <taxon>Sphingobacteriaceae</taxon>
        <taxon>Pedobacter</taxon>
    </lineage>
</organism>
<name>A0A4R0NEG2_9SPHI</name>
<dbReference type="RefSeq" id="WP_131607501.1">
    <property type="nucleotide sequence ID" value="NZ_SJSM01000002.1"/>
</dbReference>
<comment type="similarity">
    <text evidence="2">Belongs to the SusD family.</text>
</comment>
<feature type="domain" description="RagB/SusD" evidence="6">
    <location>
        <begin position="362"/>
        <end position="453"/>
    </location>
</feature>
<evidence type="ECO:0000256" key="2">
    <source>
        <dbReference type="ARBA" id="ARBA00006275"/>
    </source>
</evidence>
<sequence>MKHMTRYIYIAASMLLMISGCKKYLDVKPKGLEVPQTYEHFNGLFNNPNLLSYAIFMPVENGASAGAGVTLPVVMSDEVRLDPQYSATLAPRELNAFKWLPDIYQLTEQPAEWAAFYLQNYTFNLIIRGVLSAEGGTDQQKRALLAEAKANRALMHFMVLNLFAKPYNAATASTDPGVPIIEIPEASAMAGARKTVREVYDFIINDLTQAIPDLNERTVSRFRISKTAGRYMLGQVYFMMGEYSKALVELNSAKSLLSNSDVPMALYDYNVMMDIWAPAATNSPGIMPIAPDNQEEIFQKRVNMFGFAYTNSVFLDPGYESIYDPQDQRLKMFRDKNTQGVAIPYKARRSPIAINYGPSIPDLYLMIAECKARTGNTGGAITDLEEFRNKRMPSDVAEVTFTDQNELIKFIVEERLREYACTGKRWFDLRRLSNDPLFSGKTYTHKNGTETYTLTPDRLVLRIPKFVSQTNPAITDNP</sequence>
<keyword evidence="3" id="KW-0732">Signal</keyword>
<dbReference type="EMBL" id="SJSM01000002">
    <property type="protein sequence ID" value="TCC98518.1"/>
    <property type="molecule type" value="Genomic_DNA"/>
</dbReference>
<dbReference type="InterPro" id="IPR033985">
    <property type="entry name" value="SusD-like_N"/>
</dbReference>
<dbReference type="OrthoDB" id="697229at2"/>
<evidence type="ECO:0000256" key="4">
    <source>
        <dbReference type="ARBA" id="ARBA00023136"/>
    </source>
</evidence>
<feature type="domain" description="SusD-like N-terminal" evidence="7">
    <location>
        <begin position="87"/>
        <end position="237"/>
    </location>
</feature>
<keyword evidence="4" id="KW-0472">Membrane</keyword>
<evidence type="ECO:0000313" key="8">
    <source>
        <dbReference type="EMBL" id="TCC98518.1"/>
    </source>
</evidence>
<keyword evidence="5" id="KW-0998">Cell outer membrane</keyword>
<dbReference type="AlphaFoldDB" id="A0A4R0NEG2"/>
<proteinExistence type="inferred from homology"/>
<dbReference type="PROSITE" id="PS51257">
    <property type="entry name" value="PROKAR_LIPOPROTEIN"/>
    <property type="match status" value="1"/>
</dbReference>
<comment type="subcellular location">
    <subcellularLocation>
        <location evidence="1">Cell outer membrane</location>
    </subcellularLocation>
</comment>
<accession>A0A4R0NEG2</accession>